<feature type="active site" description="Nucleophile" evidence="5">
    <location>
        <position position="235"/>
    </location>
</feature>
<dbReference type="InterPro" id="IPR029063">
    <property type="entry name" value="SAM-dependent_MTases_sf"/>
</dbReference>
<comment type="similarity">
    <text evidence="5">Belongs to the class I-like SAM-binding methyltransferase superfamily. RNA M5U methyltransferase family.</text>
</comment>
<dbReference type="InterPro" id="IPR030391">
    <property type="entry name" value="MeTrfase_TrmA_CS"/>
</dbReference>
<dbReference type="GO" id="GO:0019843">
    <property type="term" value="F:rRNA binding"/>
    <property type="evidence" value="ECO:0007669"/>
    <property type="project" value="TreeGrafter"/>
</dbReference>
<evidence type="ECO:0000256" key="6">
    <source>
        <dbReference type="PROSITE-ProRule" id="PRU10015"/>
    </source>
</evidence>
<sequence length="277" mass="31067">MVYHKQLGDEWSAAARDLRSQLRAAVEAHFASKQQQREQQQEQQQQSARALHVIGRSHKQKVELDEGFVTERLLVNARELVYKQVEGAFSQPNSGIAAQMLSWAQDVTRGSSDHDMLGAPWGQPLELYCGNGNFTVALAPCFRQVIATEVSKASVEAARFNLTANGAENVFIARMAAHEFTETWKSKGTRNRLKGMTPWDELELRTLLVDPPRAGLDDESRQLLGDFSNVVYISCNPETLARDMGAVAATHRVARFAVFDQFPYTDHVECGAYLVWR</sequence>
<dbReference type="GO" id="GO:0009451">
    <property type="term" value="P:RNA modification"/>
    <property type="evidence" value="ECO:0007669"/>
    <property type="project" value="UniProtKB-ARBA"/>
</dbReference>
<name>A0A0D2MW60_9CHLO</name>
<dbReference type="PROSITE" id="PS51687">
    <property type="entry name" value="SAM_MT_RNA_M5U"/>
    <property type="match status" value="1"/>
</dbReference>
<dbReference type="Gene3D" id="3.40.50.150">
    <property type="entry name" value="Vaccinia Virus protein VP39"/>
    <property type="match status" value="1"/>
</dbReference>
<accession>A0A0D2MW60</accession>
<organism evidence="8 9">
    <name type="scientific">Monoraphidium neglectum</name>
    <dbReference type="NCBI Taxonomy" id="145388"/>
    <lineage>
        <taxon>Eukaryota</taxon>
        <taxon>Viridiplantae</taxon>
        <taxon>Chlorophyta</taxon>
        <taxon>core chlorophytes</taxon>
        <taxon>Chlorophyceae</taxon>
        <taxon>CS clade</taxon>
        <taxon>Sphaeropleales</taxon>
        <taxon>Selenastraceae</taxon>
        <taxon>Monoraphidium</taxon>
    </lineage>
</organism>
<dbReference type="InterPro" id="IPR010280">
    <property type="entry name" value="U5_MeTrfase_fam"/>
</dbReference>
<dbReference type="Proteomes" id="UP000054498">
    <property type="component" value="Unassembled WGS sequence"/>
</dbReference>
<keyword evidence="2 5" id="KW-0808">Transferase</keyword>
<keyword evidence="3 5" id="KW-0949">S-adenosyl-L-methionine</keyword>
<evidence type="ECO:0000313" key="9">
    <source>
        <dbReference type="Proteomes" id="UP000054498"/>
    </source>
</evidence>
<dbReference type="InterPro" id="IPR030390">
    <property type="entry name" value="MeTrfase_TrmA_AS"/>
</dbReference>
<dbReference type="KEGG" id="mng:MNEG_1141"/>
<dbReference type="AlphaFoldDB" id="A0A0D2MW60"/>
<dbReference type="EC" id="2.1.1.35" evidence="8"/>
<dbReference type="GeneID" id="25728669"/>
<dbReference type="SUPFAM" id="SSF53335">
    <property type="entry name" value="S-adenosyl-L-methionine-dependent methyltransferases"/>
    <property type="match status" value="1"/>
</dbReference>
<feature type="binding site" evidence="5">
    <location>
        <position position="91"/>
    </location>
    <ligand>
        <name>S-adenosyl-L-methionine</name>
        <dbReference type="ChEBI" id="CHEBI:59789"/>
    </ligand>
</feature>
<gene>
    <name evidence="8" type="ORF">MNEG_1141</name>
</gene>
<keyword evidence="1 5" id="KW-0489">Methyltransferase</keyword>
<dbReference type="GO" id="GO:0008033">
    <property type="term" value="P:tRNA processing"/>
    <property type="evidence" value="ECO:0007669"/>
    <property type="project" value="UniProtKB-KW"/>
</dbReference>
<evidence type="ECO:0000256" key="2">
    <source>
        <dbReference type="ARBA" id="ARBA00022679"/>
    </source>
</evidence>
<keyword evidence="9" id="KW-1185">Reference proteome</keyword>
<feature type="binding site" evidence="5">
    <location>
        <position position="210"/>
    </location>
    <ligand>
        <name>S-adenosyl-L-methionine</name>
        <dbReference type="ChEBI" id="CHEBI:59789"/>
    </ligand>
</feature>
<dbReference type="InterPro" id="IPR011869">
    <property type="entry name" value="TrmA_MeTrfase"/>
</dbReference>
<dbReference type="Pfam" id="PF05958">
    <property type="entry name" value="tRNA_U5-meth_tr"/>
    <property type="match status" value="1"/>
</dbReference>
<evidence type="ECO:0000256" key="5">
    <source>
        <dbReference type="PROSITE-ProRule" id="PRU01024"/>
    </source>
</evidence>
<evidence type="ECO:0000313" key="8">
    <source>
        <dbReference type="EMBL" id="KIZ06805.1"/>
    </source>
</evidence>
<evidence type="ECO:0000256" key="3">
    <source>
        <dbReference type="ARBA" id="ARBA00022691"/>
    </source>
</evidence>
<feature type="binding site" evidence="5">
    <location>
        <position position="149"/>
    </location>
    <ligand>
        <name>S-adenosyl-L-methionine</name>
        <dbReference type="ChEBI" id="CHEBI:59789"/>
    </ligand>
</feature>
<dbReference type="GO" id="GO:0005829">
    <property type="term" value="C:cytosol"/>
    <property type="evidence" value="ECO:0007669"/>
    <property type="project" value="TreeGrafter"/>
</dbReference>
<feature type="binding site" evidence="5">
    <location>
        <position position="128"/>
    </location>
    <ligand>
        <name>S-adenosyl-L-methionine</name>
        <dbReference type="ChEBI" id="CHEBI:59789"/>
    </ligand>
</feature>
<feature type="region of interest" description="Disordered" evidence="7">
    <location>
        <begin position="30"/>
        <end position="50"/>
    </location>
</feature>
<dbReference type="PANTHER" id="PTHR47790:SF2">
    <property type="entry name" value="TRNA_TMRNA (URACIL-C(5))-METHYLTRANSFERASE"/>
    <property type="match status" value="1"/>
</dbReference>
<dbReference type="FunFam" id="3.40.50.150:FF:000012">
    <property type="entry name" value="tRNA/tmRNA (uracil-C(5))-methyltransferase"/>
    <property type="match status" value="1"/>
</dbReference>
<dbReference type="GO" id="GO:0030697">
    <property type="term" value="F:tRNA (uracil(54)-C5)-methyltransferase activity, S-adenosyl methionine-dependent"/>
    <property type="evidence" value="ECO:0007669"/>
    <property type="project" value="UniProtKB-EC"/>
</dbReference>
<dbReference type="PROSITE" id="PS01231">
    <property type="entry name" value="TRMA_2"/>
    <property type="match status" value="1"/>
</dbReference>
<keyword evidence="4" id="KW-0819">tRNA processing</keyword>
<dbReference type="RefSeq" id="XP_013905824.1">
    <property type="nucleotide sequence ID" value="XM_014050370.1"/>
</dbReference>
<dbReference type="STRING" id="145388.A0A0D2MW60"/>
<dbReference type="GO" id="GO:0000049">
    <property type="term" value="F:tRNA binding"/>
    <property type="evidence" value="ECO:0007669"/>
    <property type="project" value="TreeGrafter"/>
</dbReference>
<evidence type="ECO:0000256" key="4">
    <source>
        <dbReference type="ARBA" id="ARBA00022694"/>
    </source>
</evidence>
<evidence type="ECO:0000256" key="7">
    <source>
        <dbReference type="SAM" id="MobiDB-lite"/>
    </source>
</evidence>
<proteinExistence type="inferred from homology"/>
<dbReference type="OrthoDB" id="10250660at2759"/>
<dbReference type="EMBL" id="KK100328">
    <property type="protein sequence ID" value="KIZ06805.1"/>
    <property type="molecule type" value="Genomic_DNA"/>
</dbReference>
<dbReference type="GO" id="GO:0032259">
    <property type="term" value="P:methylation"/>
    <property type="evidence" value="ECO:0007669"/>
    <property type="project" value="UniProtKB-KW"/>
</dbReference>
<evidence type="ECO:0000256" key="1">
    <source>
        <dbReference type="ARBA" id="ARBA00022603"/>
    </source>
</evidence>
<reference evidence="8 9" key="1">
    <citation type="journal article" date="2013" name="BMC Genomics">
        <title>Reconstruction of the lipid metabolism for the microalga Monoraphidium neglectum from its genome sequence reveals characteristics suitable for biofuel production.</title>
        <authorList>
            <person name="Bogen C."/>
            <person name="Al-Dilaimi A."/>
            <person name="Albersmeier A."/>
            <person name="Wichmann J."/>
            <person name="Grundmann M."/>
            <person name="Rupp O."/>
            <person name="Lauersen K.J."/>
            <person name="Blifernez-Klassen O."/>
            <person name="Kalinowski J."/>
            <person name="Goesmann A."/>
            <person name="Mussgnug J.H."/>
            <person name="Kruse O."/>
        </authorList>
    </citation>
    <scope>NUCLEOTIDE SEQUENCE [LARGE SCALE GENOMIC DNA]</scope>
    <source>
        <strain evidence="8 9">SAG 48.87</strain>
    </source>
</reference>
<protein>
    <submittedName>
        <fullName evidence="8">tRNA (Uracil-5-)-methyltransferase</fullName>
        <ecNumber evidence="8">2.1.1.35</ecNumber>
    </submittedName>
</protein>
<feature type="active site" evidence="6">
    <location>
        <position position="235"/>
    </location>
</feature>
<dbReference type="CDD" id="cd02440">
    <property type="entry name" value="AdoMet_MTases"/>
    <property type="match status" value="1"/>
</dbReference>
<dbReference type="PANTHER" id="PTHR47790">
    <property type="entry name" value="TRNA/TMRNA (URACIL-C(5))-METHYLTRANSFERASE"/>
    <property type="match status" value="1"/>
</dbReference>
<dbReference type="PROSITE" id="PS01230">
    <property type="entry name" value="TRMA_1"/>
    <property type="match status" value="1"/>
</dbReference>